<feature type="transmembrane region" description="Helical" evidence="1">
    <location>
        <begin position="26"/>
        <end position="48"/>
    </location>
</feature>
<proteinExistence type="predicted"/>
<evidence type="ECO:0000256" key="1">
    <source>
        <dbReference type="SAM" id="Phobius"/>
    </source>
</evidence>
<evidence type="ECO:0000313" key="2">
    <source>
        <dbReference type="EMBL" id="TQF12267.1"/>
    </source>
</evidence>
<keyword evidence="1" id="KW-0472">Membrane</keyword>
<keyword evidence="1" id="KW-0812">Transmembrane</keyword>
<reference evidence="2 3" key="1">
    <citation type="submission" date="2019-06" db="EMBL/GenBank/DDBJ databases">
        <authorList>
            <person name="Livingstone P."/>
            <person name="Whitworth D."/>
        </authorList>
    </citation>
    <scope>NUCLEOTIDE SEQUENCE [LARGE SCALE GENOMIC DNA]</scope>
    <source>
        <strain evidence="2 3">AM401</strain>
    </source>
</reference>
<gene>
    <name evidence="2" type="ORF">FJV41_29880</name>
</gene>
<dbReference type="RefSeq" id="WP_141645987.1">
    <property type="nucleotide sequence ID" value="NZ_VIFM01000146.1"/>
</dbReference>
<name>A0A540WTL5_9BACT</name>
<sequence length="131" mass="14715">MEKKDQQTLIKVGLGVLAFKWLSGEFIFLFSIGILLAIASIGIVIGLAEWFLKYGLIALGIYVIFVLTLRWLHGGKKQRDLSDLPDFEQLTASSRAKAERLEEIDPDEALARFKAEHLAELQQPTPPPRKP</sequence>
<dbReference type="OrthoDB" id="9990343at2"/>
<dbReference type="Proteomes" id="UP000315369">
    <property type="component" value="Unassembled WGS sequence"/>
</dbReference>
<dbReference type="AlphaFoldDB" id="A0A540WTL5"/>
<keyword evidence="1" id="KW-1133">Transmembrane helix</keyword>
<evidence type="ECO:0000313" key="3">
    <source>
        <dbReference type="Proteomes" id="UP000315369"/>
    </source>
</evidence>
<dbReference type="EMBL" id="VIFM01000146">
    <property type="protein sequence ID" value="TQF12267.1"/>
    <property type="molecule type" value="Genomic_DNA"/>
</dbReference>
<accession>A0A540WTL5</accession>
<feature type="transmembrane region" description="Helical" evidence="1">
    <location>
        <begin position="54"/>
        <end position="72"/>
    </location>
</feature>
<keyword evidence="3" id="KW-1185">Reference proteome</keyword>
<organism evidence="2 3">
    <name type="scientific">Myxococcus llanfairpwllgwyngyllgogerychwyrndrobwllllantysiliogogogochensis</name>
    <dbReference type="NCBI Taxonomy" id="2590453"/>
    <lineage>
        <taxon>Bacteria</taxon>
        <taxon>Pseudomonadati</taxon>
        <taxon>Myxococcota</taxon>
        <taxon>Myxococcia</taxon>
        <taxon>Myxococcales</taxon>
        <taxon>Cystobacterineae</taxon>
        <taxon>Myxococcaceae</taxon>
        <taxon>Myxococcus</taxon>
    </lineage>
</organism>
<protein>
    <submittedName>
        <fullName evidence="2">Uncharacterized protein</fullName>
    </submittedName>
</protein>
<comment type="caution">
    <text evidence="2">The sequence shown here is derived from an EMBL/GenBank/DDBJ whole genome shotgun (WGS) entry which is preliminary data.</text>
</comment>